<gene>
    <name evidence="4" type="primary">thpR</name>
    <name evidence="4" type="ORF">DRJ33_08885</name>
</gene>
<dbReference type="PANTHER" id="PTHR35561:SF1">
    <property type="entry name" value="RNA 2',3'-CYCLIC PHOSPHODIESTERASE"/>
    <property type="match status" value="1"/>
</dbReference>
<reference evidence="4 5" key="1">
    <citation type="submission" date="2018-06" db="EMBL/GenBank/DDBJ databases">
        <title>Extensive metabolic versatility and redundancy in microbially diverse, dynamic hydrothermal sediments.</title>
        <authorList>
            <person name="Dombrowski N."/>
            <person name="Teske A."/>
            <person name="Baker B.J."/>
        </authorList>
    </citation>
    <scope>NUCLEOTIDE SEQUENCE [LARGE SCALE GENOMIC DNA]</scope>
    <source>
        <strain evidence="4">B34_G17</strain>
    </source>
</reference>
<dbReference type="NCBIfam" id="TIGR02258">
    <property type="entry name" value="2_5_ligase"/>
    <property type="match status" value="1"/>
</dbReference>
<feature type="active site" description="Proton acceptor" evidence="2">
    <location>
        <position position="145"/>
    </location>
</feature>
<dbReference type="Gene3D" id="3.90.1140.10">
    <property type="entry name" value="Cyclic phosphodiesterase"/>
    <property type="match status" value="1"/>
</dbReference>
<comment type="similarity">
    <text evidence="2">Belongs to the 2H phosphoesterase superfamily. ThpR family.</text>
</comment>
<evidence type="ECO:0000313" key="4">
    <source>
        <dbReference type="EMBL" id="RLE48578.1"/>
    </source>
</evidence>
<sequence length="205" mass="23015">MSKDKLLYIKAICVERGENMHRAFLAIDVEKPEVVEKLIGIQQALAESKADLKLVEKENFHITLQFLGDISDAMVEEVYKVMKNVKAEPFTLNLKGVGVFPSLNSPRVIWIGAEKGASKVEEIYHQLEVGLKKLGFRPDKEFTPHLTIARVKTGRNRDALAKIVSKLSEIEIGEIQVEGIRLKKSVLTSSGPIYSTLREVRFGKL</sequence>
<feature type="short sequence motif" description="HXTX 2" evidence="2">
    <location>
        <begin position="145"/>
        <end position="148"/>
    </location>
</feature>
<dbReference type="InterPro" id="IPR004175">
    <property type="entry name" value="RNA_CPDase"/>
</dbReference>
<feature type="domain" description="Phosphoesterase HXTX" evidence="3">
    <location>
        <begin position="31"/>
        <end position="110"/>
    </location>
</feature>
<organism evidence="4 5">
    <name type="scientific">Thermoproteota archaeon</name>
    <dbReference type="NCBI Taxonomy" id="2056631"/>
    <lineage>
        <taxon>Archaea</taxon>
        <taxon>Thermoproteota</taxon>
    </lineage>
</organism>
<dbReference type="Pfam" id="PF02834">
    <property type="entry name" value="LigT_PEase"/>
    <property type="match status" value="2"/>
</dbReference>
<evidence type="ECO:0000259" key="3">
    <source>
        <dbReference type="Pfam" id="PF02834"/>
    </source>
</evidence>
<dbReference type="PANTHER" id="PTHR35561">
    <property type="entry name" value="RNA 2',3'-CYCLIC PHOSPHODIESTERASE"/>
    <property type="match status" value="1"/>
</dbReference>
<feature type="active site" description="Proton donor" evidence="2">
    <location>
        <position position="61"/>
    </location>
</feature>
<feature type="domain" description="Phosphoesterase HXTX" evidence="3">
    <location>
        <begin position="113"/>
        <end position="194"/>
    </location>
</feature>
<keyword evidence="1 2" id="KW-0378">Hydrolase</keyword>
<dbReference type="Proteomes" id="UP000272051">
    <property type="component" value="Unassembled WGS sequence"/>
</dbReference>
<dbReference type="AlphaFoldDB" id="A0A497EPU8"/>
<feature type="short sequence motif" description="HXTX 1" evidence="2">
    <location>
        <begin position="61"/>
        <end position="64"/>
    </location>
</feature>
<dbReference type="GO" id="GO:0004113">
    <property type="term" value="F:2',3'-cyclic-nucleotide 3'-phosphodiesterase activity"/>
    <property type="evidence" value="ECO:0007669"/>
    <property type="project" value="InterPro"/>
</dbReference>
<proteinExistence type="inferred from homology"/>
<evidence type="ECO:0000313" key="5">
    <source>
        <dbReference type="Proteomes" id="UP000272051"/>
    </source>
</evidence>
<dbReference type="InterPro" id="IPR014051">
    <property type="entry name" value="Phosphoesterase_HXTX"/>
</dbReference>
<dbReference type="EMBL" id="QMQX01000246">
    <property type="protein sequence ID" value="RLE48578.1"/>
    <property type="molecule type" value="Genomic_DNA"/>
</dbReference>
<dbReference type="EC" id="3.1.4.58" evidence="2"/>
<comment type="function">
    <text evidence="2">Hydrolyzes RNA 2',3'-cyclic phosphodiester to an RNA 2'-phosphomonoester.</text>
</comment>
<dbReference type="HAMAP" id="MF_01940">
    <property type="entry name" value="RNA_CPDase"/>
    <property type="match status" value="1"/>
</dbReference>
<dbReference type="GO" id="GO:0008664">
    <property type="term" value="F:RNA 2',3'-cyclic 3'-phosphodiesterase activity"/>
    <property type="evidence" value="ECO:0007669"/>
    <property type="project" value="UniProtKB-EC"/>
</dbReference>
<name>A0A497EPU8_9CREN</name>
<evidence type="ECO:0000256" key="1">
    <source>
        <dbReference type="ARBA" id="ARBA00022801"/>
    </source>
</evidence>
<comment type="catalytic activity">
    <reaction evidence="2">
        <text>a 3'-end 2',3'-cyclophospho-ribonucleotide-RNA + H2O = a 3'-end 2'-phospho-ribonucleotide-RNA + H(+)</text>
        <dbReference type="Rhea" id="RHEA:11828"/>
        <dbReference type="Rhea" id="RHEA-COMP:10464"/>
        <dbReference type="Rhea" id="RHEA-COMP:17353"/>
        <dbReference type="ChEBI" id="CHEBI:15377"/>
        <dbReference type="ChEBI" id="CHEBI:15378"/>
        <dbReference type="ChEBI" id="CHEBI:83064"/>
        <dbReference type="ChEBI" id="CHEBI:173113"/>
        <dbReference type="EC" id="3.1.4.58"/>
    </reaction>
</comment>
<dbReference type="SUPFAM" id="SSF55144">
    <property type="entry name" value="LigT-like"/>
    <property type="match status" value="1"/>
</dbReference>
<comment type="caution">
    <text evidence="4">The sequence shown here is derived from an EMBL/GenBank/DDBJ whole genome shotgun (WGS) entry which is preliminary data.</text>
</comment>
<evidence type="ECO:0000256" key="2">
    <source>
        <dbReference type="HAMAP-Rule" id="MF_01940"/>
    </source>
</evidence>
<accession>A0A497EPU8</accession>
<dbReference type="InterPro" id="IPR009097">
    <property type="entry name" value="Cyclic_Pdiesterase"/>
</dbReference>
<protein>
    <recommendedName>
        <fullName evidence="2">RNA 2',3'-cyclic phosphodiesterase</fullName>
        <shortName evidence="2">RNA 2',3'-CPDase</shortName>
        <ecNumber evidence="2">3.1.4.58</ecNumber>
    </recommendedName>
</protein>